<name>A0A8J9YXA8_BRALA</name>
<dbReference type="AlphaFoldDB" id="A0A8J9YXA8"/>
<evidence type="ECO:0000313" key="2">
    <source>
        <dbReference type="Proteomes" id="UP000838412"/>
    </source>
</evidence>
<dbReference type="InterPro" id="IPR029069">
    <property type="entry name" value="HotDog_dom_sf"/>
</dbReference>
<dbReference type="Gene3D" id="3.10.129.10">
    <property type="entry name" value="Hotdog Thioesterase"/>
    <property type="match status" value="1"/>
</dbReference>
<dbReference type="Proteomes" id="UP000838412">
    <property type="component" value="Chromosome 13"/>
</dbReference>
<sequence length="289" mass="32979">MQLAAGRRLGAVLGHLYKGPRHKPVNVVPYRVNTRTSATARVLMGTIACQMSEISYLLGNRYFFQPPAETKNEPAFKLVFTRGQRFEFLPSYYRHLAPGKRTTATVKLCSLGNTSWVTVEEIRDSSTNDLMVKGIFQRVNVSAIKRIPEPIPDWLKERYSYLTSSVPRPPTVQVFDVPKSTKSFRYSEVVAPRDTDSYHHTNQASYFWYCMDCATLGARSGAYSVLRGDLANNDLKIVEVLYRKESLEGDVLDIESWEDQDSPDTLRFLVRKGNENITQLTMQFYIPNI</sequence>
<proteinExistence type="predicted"/>
<dbReference type="PANTHER" id="PTHR34487">
    <property type="entry name" value="ACYL-ACP THIOESTERASE"/>
    <property type="match status" value="1"/>
</dbReference>
<keyword evidence="2" id="KW-1185">Reference proteome</keyword>
<reference evidence="1" key="1">
    <citation type="submission" date="2022-01" db="EMBL/GenBank/DDBJ databases">
        <authorList>
            <person name="Braso-Vives M."/>
        </authorList>
    </citation>
    <scope>NUCLEOTIDE SEQUENCE</scope>
</reference>
<organism evidence="1 2">
    <name type="scientific">Branchiostoma lanceolatum</name>
    <name type="common">Common lancelet</name>
    <name type="synonym">Amphioxus lanceolatum</name>
    <dbReference type="NCBI Taxonomy" id="7740"/>
    <lineage>
        <taxon>Eukaryota</taxon>
        <taxon>Metazoa</taxon>
        <taxon>Chordata</taxon>
        <taxon>Cephalochordata</taxon>
        <taxon>Leptocardii</taxon>
        <taxon>Amphioxiformes</taxon>
        <taxon>Branchiostomatidae</taxon>
        <taxon>Branchiostoma</taxon>
    </lineage>
</organism>
<protein>
    <submittedName>
        <fullName evidence="1">Hypp7115 protein</fullName>
    </submittedName>
</protein>
<dbReference type="SUPFAM" id="SSF54637">
    <property type="entry name" value="Thioesterase/thiol ester dehydrase-isomerase"/>
    <property type="match status" value="2"/>
</dbReference>
<accession>A0A8J9YXA8</accession>
<gene>
    <name evidence="1" type="primary">Hypp7115</name>
    <name evidence="1" type="ORF">BLAG_LOCUS6484</name>
</gene>
<dbReference type="OrthoDB" id="5975054at2759"/>
<evidence type="ECO:0000313" key="1">
    <source>
        <dbReference type="EMBL" id="CAH1243546.1"/>
    </source>
</evidence>
<dbReference type="EMBL" id="OV696698">
    <property type="protein sequence ID" value="CAH1243546.1"/>
    <property type="molecule type" value="Genomic_DNA"/>
</dbReference>
<dbReference type="PANTHER" id="PTHR34487:SF1">
    <property type="entry name" value="ACYL-ACP THIOESTERASE"/>
    <property type="match status" value="1"/>
</dbReference>